<keyword evidence="5" id="KW-1185">Reference proteome</keyword>
<gene>
    <name evidence="4" type="ORF">Aau02nite_02130</name>
</gene>
<evidence type="ECO:0000259" key="3">
    <source>
        <dbReference type="PROSITE" id="PS51459"/>
    </source>
</evidence>
<sequence>MVTQEPATQQSIPVPAATFEDQTWTPNERGYYSRAEMRRQRGTYQSIVPAPLAEWQADLPAPVAADVEDGARALVDFDQHALQTLGAESPALGPMSAILLRTESSSSSQIENLTTSARQLALAEIGQSDKANAQTVIGNVRAMEAALRLSDHIEASAILTMHRELMAHQPGFERHAGRFRAEIVWIGSDNAGPIGADFVAPHHDRVPAAVQDIVDFAERDDLPVLIQLAIAHAQFETIHPFVDGNGRTGRALAQAMLRSKGLVEHVTVPISAGLLTDTSTYFDALNAFRAGDAGPIVHRFSDASRFAAASGRTLVDDLAAQLTEARDKLAGVRPHAAAWRVLPRLVGQPIVNARYLTSELAMNDVTAQRTLELLADRQVLVERTGLRRNRVWQHTGILDVLDNYASTIRRTAP</sequence>
<dbReference type="SUPFAM" id="SSF140931">
    <property type="entry name" value="Fic-like"/>
    <property type="match status" value="1"/>
</dbReference>
<dbReference type="PANTHER" id="PTHR13504">
    <property type="entry name" value="FIDO DOMAIN-CONTAINING PROTEIN DDB_G0283145"/>
    <property type="match status" value="1"/>
</dbReference>
<evidence type="ECO:0000256" key="1">
    <source>
        <dbReference type="PIRSR" id="PIRSR640198-1"/>
    </source>
</evidence>
<organism evidence="4 5">
    <name type="scientific">Actinoplanes auranticolor</name>
    <dbReference type="NCBI Taxonomy" id="47988"/>
    <lineage>
        <taxon>Bacteria</taxon>
        <taxon>Bacillati</taxon>
        <taxon>Actinomycetota</taxon>
        <taxon>Actinomycetes</taxon>
        <taxon>Micromonosporales</taxon>
        <taxon>Micromonosporaceae</taxon>
        <taxon>Actinoplanes</taxon>
    </lineage>
</organism>
<dbReference type="Proteomes" id="UP000681340">
    <property type="component" value="Unassembled WGS sequence"/>
</dbReference>
<dbReference type="PROSITE" id="PS51459">
    <property type="entry name" value="FIDO"/>
    <property type="match status" value="1"/>
</dbReference>
<name>A0A919S4D3_9ACTN</name>
<proteinExistence type="predicted"/>
<accession>A0A919S4D3</accession>
<comment type="caution">
    <text evidence="4">The sequence shown here is derived from an EMBL/GenBank/DDBJ whole genome shotgun (WGS) entry which is preliminary data.</text>
</comment>
<dbReference type="InterPro" id="IPR025758">
    <property type="entry name" value="Fic/DOC_N"/>
</dbReference>
<keyword evidence="2" id="KW-0067">ATP-binding</keyword>
<dbReference type="AlphaFoldDB" id="A0A919S4D3"/>
<dbReference type="Pfam" id="PF13784">
    <property type="entry name" value="Fic_N"/>
    <property type="match status" value="1"/>
</dbReference>
<evidence type="ECO:0000313" key="4">
    <source>
        <dbReference type="EMBL" id="GIM63142.1"/>
    </source>
</evidence>
<dbReference type="InterPro" id="IPR040198">
    <property type="entry name" value="Fido_containing"/>
</dbReference>
<feature type="domain" description="Fido" evidence="3">
    <location>
        <begin position="153"/>
        <end position="302"/>
    </location>
</feature>
<feature type="binding site" evidence="2">
    <location>
        <begin position="243"/>
        <end position="250"/>
    </location>
    <ligand>
        <name>ATP</name>
        <dbReference type="ChEBI" id="CHEBI:30616"/>
    </ligand>
</feature>
<reference evidence="4" key="1">
    <citation type="submission" date="2021-03" db="EMBL/GenBank/DDBJ databases">
        <title>Whole genome shotgun sequence of Actinoplanes auranticolor NBRC 12245.</title>
        <authorList>
            <person name="Komaki H."/>
            <person name="Tamura T."/>
        </authorList>
    </citation>
    <scope>NUCLEOTIDE SEQUENCE</scope>
    <source>
        <strain evidence="4">NBRC 12245</strain>
    </source>
</reference>
<dbReference type="Pfam" id="PF02661">
    <property type="entry name" value="Fic"/>
    <property type="match status" value="1"/>
</dbReference>
<dbReference type="InterPro" id="IPR003812">
    <property type="entry name" value="Fido"/>
</dbReference>
<dbReference type="RefSeq" id="WP_212986370.1">
    <property type="nucleotide sequence ID" value="NZ_BAABEA010000003.1"/>
</dbReference>
<dbReference type="Gene3D" id="1.10.3290.10">
    <property type="entry name" value="Fido-like domain"/>
    <property type="match status" value="1"/>
</dbReference>
<dbReference type="EMBL" id="BOQL01000002">
    <property type="protein sequence ID" value="GIM63142.1"/>
    <property type="molecule type" value="Genomic_DNA"/>
</dbReference>
<feature type="active site" evidence="1">
    <location>
        <position position="239"/>
    </location>
</feature>
<dbReference type="PANTHER" id="PTHR13504:SF38">
    <property type="entry name" value="FIDO DOMAIN-CONTAINING PROTEIN"/>
    <property type="match status" value="1"/>
</dbReference>
<protein>
    <submittedName>
        <fullName evidence="4">Fic family protein</fullName>
    </submittedName>
</protein>
<dbReference type="InterPro" id="IPR036597">
    <property type="entry name" value="Fido-like_dom_sf"/>
</dbReference>
<keyword evidence="2" id="KW-0547">Nucleotide-binding</keyword>
<evidence type="ECO:0000313" key="5">
    <source>
        <dbReference type="Proteomes" id="UP000681340"/>
    </source>
</evidence>
<evidence type="ECO:0000256" key="2">
    <source>
        <dbReference type="PIRSR" id="PIRSR640198-2"/>
    </source>
</evidence>
<dbReference type="GO" id="GO:0005524">
    <property type="term" value="F:ATP binding"/>
    <property type="evidence" value="ECO:0007669"/>
    <property type="project" value="UniProtKB-KW"/>
</dbReference>